<accession>A0AAW0FT56</accession>
<dbReference type="GO" id="GO:0005634">
    <property type="term" value="C:nucleus"/>
    <property type="evidence" value="ECO:0007669"/>
    <property type="project" value="InterPro"/>
</dbReference>
<feature type="region of interest" description="Disordered" evidence="1">
    <location>
        <begin position="135"/>
        <end position="282"/>
    </location>
</feature>
<dbReference type="GO" id="GO:0072344">
    <property type="term" value="P:rescue of stalled ribosome"/>
    <property type="evidence" value="ECO:0007669"/>
    <property type="project" value="InterPro"/>
</dbReference>
<comment type="caution">
    <text evidence="3">The sequence shown here is derived from an EMBL/GenBank/DDBJ whole genome shotgun (WGS) entry which is preliminary data.</text>
</comment>
<evidence type="ECO:0000313" key="3">
    <source>
        <dbReference type="EMBL" id="KAK7683287.1"/>
    </source>
</evidence>
<feature type="compositionally biased region" description="Basic and acidic residues" evidence="1">
    <location>
        <begin position="264"/>
        <end position="282"/>
    </location>
</feature>
<dbReference type="Pfam" id="PF06221">
    <property type="entry name" value="zf-C2HC5"/>
    <property type="match status" value="1"/>
</dbReference>
<evidence type="ECO:0000313" key="4">
    <source>
        <dbReference type="Proteomes" id="UP001385951"/>
    </source>
</evidence>
<feature type="compositionally biased region" description="Basic and acidic residues" evidence="1">
    <location>
        <begin position="135"/>
        <end position="147"/>
    </location>
</feature>
<dbReference type="GO" id="GO:0008270">
    <property type="term" value="F:zinc ion binding"/>
    <property type="evidence" value="ECO:0007669"/>
    <property type="project" value="InterPro"/>
</dbReference>
<name>A0AAW0FT56_9APHY</name>
<feature type="domain" description="TRIP4/RQT4 C2HC5-type zinc finger" evidence="2">
    <location>
        <begin position="69"/>
        <end position="120"/>
    </location>
</feature>
<dbReference type="GO" id="GO:0180022">
    <property type="term" value="C:RQC-trigger complex"/>
    <property type="evidence" value="ECO:0007669"/>
    <property type="project" value="InterPro"/>
</dbReference>
<keyword evidence="4" id="KW-1185">Reference proteome</keyword>
<dbReference type="InterPro" id="IPR009349">
    <property type="entry name" value="TRIP4/RQT4_C2HC5_Znf"/>
</dbReference>
<feature type="compositionally biased region" description="Polar residues" evidence="1">
    <location>
        <begin position="1"/>
        <end position="14"/>
    </location>
</feature>
<reference evidence="3 4" key="1">
    <citation type="submission" date="2022-09" db="EMBL/GenBank/DDBJ databases">
        <authorList>
            <person name="Palmer J.M."/>
        </authorList>
    </citation>
    <scope>NUCLEOTIDE SEQUENCE [LARGE SCALE GENOMIC DNA]</scope>
    <source>
        <strain evidence="3 4">DSM 7382</strain>
    </source>
</reference>
<sequence>MHRTAWTTHSSSLPSDRIPPANRSSAAPKAKAKGKQNDTTAPPKSVEVRKLEKLRKDLDKSGGQDPKGGCFCQARDHVLSEYIPICRSCGLILCSLNAPCYACPHCATPILTPEGRLALISRIDNEISDTLLREEQQRQRAAEEVRQAEGAFPTLFTSSSKPSESAPGTLQSHPVNQSHKVLSLNSKTKKVKVSSFTTHPPSSASISKDPEKGMPADLIQRVPPPPIDVSFSTRQNDTDRPWARLDGENAVYVPSTQANNNSIRSKDRKKEESGKENNKGSK</sequence>
<feature type="region of interest" description="Disordered" evidence="1">
    <location>
        <begin position="1"/>
        <end position="50"/>
    </location>
</feature>
<feature type="compositionally biased region" description="Polar residues" evidence="1">
    <location>
        <begin position="254"/>
        <end position="263"/>
    </location>
</feature>
<dbReference type="EMBL" id="JASBNA010000031">
    <property type="protein sequence ID" value="KAK7683287.1"/>
    <property type="molecule type" value="Genomic_DNA"/>
</dbReference>
<proteinExistence type="predicted"/>
<dbReference type="Proteomes" id="UP001385951">
    <property type="component" value="Unassembled WGS sequence"/>
</dbReference>
<protein>
    <recommendedName>
        <fullName evidence="2">TRIP4/RQT4 C2HC5-type zinc finger domain-containing protein</fullName>
    </recommendedName>
</protein>
<evidence type="ECO:0000259" key="2">
    <source>
        <dbReference type="Pfam" id="PF06221"/>
    </source>
</evidence>
<gene>
    <name evidence="3" type="ORF">QCA50_013549</name>
</gene>
<feature type="compositionally biased region" description="Basic and acidic residues" evidence="1">
    <location>
        <begin position="236"/>
        <end position="247"/>
    </location>
</feature>
<dbReference type="AlphaFoldDB" id="A0AAW0FT56"/>
<evidence type="ECO:0000256" key="1">
    <source>
        <dbReference type="SAM" id="MobiDB-lite"/>
    </source>
</evidence>
<organism evidence="3 4">
    <name type="scientific">Cerrena zonata</name>
    <dbReference type="NCBI Taxonomy" id="2478898"/>
    <lineage>
        <taxon>Eukaryota</taxon>
        <taxon>Fungi</taxon>
        <taxon>Dikarya</taxon>
        <taxon>Basidiomycota</taxon>
        <taxon>Agaricomycotina</taxon>
        <taxon>Agaricomycetes</taxon>
        <taxon>Polyporales</taxon>
        <taxon>Cerrenaceae</taxon>
        <taxon>Cerrena</taxon>
    </lineage>
</organism>
<feature type="compositionally biased region" description="Polar residues" evidence="1">
    <location>
        <begin position="155"/>
        <end position="179"/>
    </location>
</feature>